<protein>
    <submittedName>
        <fullName evidence="2">GTPase-activator protein for Ras-like GTPase containing protein</fullName>
    </submittedName>
</protein>
<dbReference type="EMBL" id="LFIV01000021">
    <property type="protein sequence ID" value="KZL75686.1"/>
    <property type="molecule type" value="Genomic_DNA"/>
</dbReference>
<evidence type="ECO:0000313" key="2">
    <source>
        <dbReference type="EMBL" id="KZL75686.1"/>
    </source>
</evidence>
<sequence>MSTQTPEELLSAVEASHEQYLRSLRSLHESLASAVRERSEQRTASNTLSPSPRPSHSPYQSPVFSSEATFPPASRHDRRLTLSEPIEKRPLPNDAETKHVPASIHSELDVEYLPLLDITYFDFTGGAAIGLADVIKRQAEIDENADFEAFAAYESQGYVSSTFELYDVGKEGIPRPIVDAPTVWNALKGIHADGQAVGLVTILHEPSTLMLGACT</sequence>
<dbReference type="Proteomes" id="UP000076552">
    <property type="component" value="Unassembled WGS sequence"/>
</dbReference>
<evidence type="ECO:0000256" key="1">
    <source>
        <dbReference type="SAM" id="MobiDB-lite"/>
    </source>
</evidence>
<comment type="caution">
    <text evidence="2">The sequence shown here is derived from an EMBL/GenBank/DDBJ whole genome shotgun (WGS) entry which is preliminary data.</text>
</comment>
<gene>
    <name evidence="2" type="ORF">CT0861_05352</name>
</gene>
<feature type="compositionally biased region" description="Polar residues" evidence="1">
    <location>
        <begin position="57"/>
        <end position="68"/>
    </location>
</feature>
<feature type="region of interest" description="Disordered" evidence="1">
    <location>
        <begin position="32"/>
        <end position="97"/>
    </location>
</feature>
<feature type="compositionally biased region" description="Basic and acidic residues" evidence="1">
    <location>
        <begin position="79"/>
        <end position="97"/>
    </location>
</feature>
<organism evidence="2 3">
    <name type="scientific">Colletotrichum tofieldiae</name>
    <dbReference type="NCBI Taxonomy" id="708197"/>
    <lineage>
        <taxon>Eukaryota</taxon>
        <taxon>Fungi</taxon>
        <taxon>Dikarya</taxon>
        <taxon>Ascomycota</taxon>
        <taxon>Pezizomycotina</taxon>
        <taxon>Sordariomycetes</taxon>
        <taxon>Hypocreomycetidae</taxon>
        <taxon>Glomerellales</taxon>
        <taxon>Glomerellaceae</taxon>
        <taxon>Colletotrichum</taxon>
        <taxon>Colletotrichum spaethianum species complex</taxon>
    </lineage>
</organism>
<keyword evidence="3" id="KW-1185">Reference proteome</keyword>
<dbReference type="AlphaFoldDB" id="A0A166WI05"/>
<evidence type="ECO:0000313" key="3">
    <source>
        <dbReference type="Proteomes" id="UP000076552"/>
    </source>
</evidence>
<accession>A0A166WI05</accession>
<name>A0A166WI05_9PEZI</name>
<proteinExistence type="predicted"/>
<reference evidence="2 3" key="1">
    <citation type="submission" date="2015-06" db="EMBL/GenBank/DDBJ databases">
        <title>Survival trade-offs in plant roots during colonization by closely related pathogenic and mutualistic fungi.</title>
        <authorList>
            <person name="Hacquard S."/>
            <person name="Kracher B."/>
            <person name="Hiruma K."/>
            <person name="Weinman A."/>
            <person name="Muench P."/>
            <person name="Garrido Oter R."/>
            <person name="Ver Loren van Themaat E."/>
            <person name="Dallerey J.-F."/>
            <person name="Damm U."/>
            <person name="Henrissat B."/>
            <person name="Lespinet O."/>
            <person name="Thon M."/>
            <person name="Kemen E."/>
            <person name="McHardy A.C."/>
            <person name="Schulze-Lefert P."/>
            <person name="O'Connell R.J."/>
        </authorList>
    </citation>
    <scope>NUCLEOTIDE SEQUENCE [LARGE SCALE GENOMIC DNA]</scope>
    <source>
        <strain evidence="2 3">0861</strain>
    </source>
</reference>